<dbReference type="GO" id="GO:1990904">
    <property type="term" value="C:ribonucleoprotein complex"/>
    <property type="evidence" value="ECO:0007669"/>
    <property type="project" value="UniProtKB-KW"/>
</dbReference>
<evidence type="ECO:0000256" key="7">
    <source>
        <dbReference type="ARBA" id="ARBA00039448"/>
    </source>
</evidence>
<keyword evidence="5" id="KW-0687">Ribonucleoprotein</keyword>
<organism evidence="11">
    <name type="scientific">marine metagenome</name>
    <dbReference type="NCBI Taxonomy" id="408172"/>
    <lineage>
        <taxon>unclassified sequences</taxon>
        <taxon>metagenomes</taxon>
        <taxon>ecological metagenomes</taxon>
    </lineage>
</organism>
<sequence>MSNQFGFIDIILLAMFAGFIILRLRNILGRKTGHQGKPMSKYFPKGMEILKDIKNNEAIKTNNVDEDVKKQFLKGAEAAYEQIITSFAKGDKKLLKTLLTKSMFNRFSEVIDTRNKKQIKYETTFIGIKSAKVLEFKKIENIYKVTVNFISEIITCVKDNNDKLIEGNPETIKTVNDIWSFSKNMWSQDPTWYLADTSSK</sequence>
<evidence type="ECO:0000256" key="2">
    <source>
        <dbReference type="ARBA" id="ARBA00022946"/>
    </source>
</evidence>
<keyword evidence="2" id="KW-0809">Transit peptide</keyword>
<keyword evidence="4" id="KW-0496">Mitochondrion</keyword>
<reference evidence="11" key="1">
    <citation type="submission" date="2018-05" db="EMBL/GenBank/DDBJ databases">
        <authorList>
            <person name="Lanie J.A."/>
            <person name="Ng W.-L."/>
            <person name="Kazmierczak K.M."/>
            <person name="Andrzejewski T.M."/>
            <person name="Davidsen T.M."/>
            <person name="Wayne K.J."/>
            <person name="Tettelin H."/>
            <person name="Glass J.I."/>
            <person name="Rusch D."/>
            <person name="Podicherti R."/>
            <person name="Tsui H.-C.T."/>
            <person name="Winkler M.E."/>
        </authorList>
    </citation>
    <scope>NUCLEOTIDE SEQUENCE</scope>
</reference>
<evidence type="ECO:0000256" key="8">
    <source>
        <dbReference type="ARBA" id="ARBA00043031"/>
    </source>
</evidence>
<evidence type="ECO:0000256" key="4">
    <source>
        <dbReference type="ARBA" id="ARBA00023128"/>
    </source>
</evidence>
<evidence type="ECO:0000256" key="3">
    <source>
        <dbReference type="ARBA" id="ARBA00022980"/>
    </source>
</evidence>
<protein>
    <recommendedName>
        <fullName evidence="7">Large ribosomal subunit protein mL45</fullName>
    </recommendedName>
    <alternativeName>
        <fullName evidence="8">39S ribosomal protein L45, mitochondrial</fullName>
    </alternativeName>
</protein>
<dbReference type="PANTHER" id="PTHR28554:SF1">
    <property type="entry name" value="LARGE RIBOSOMAL SUBUNIT PROTEIN ML45"/>
    <property type="match status" value="1"/>
</dbReference>
<dbReference type="InterPro" id="IPR007379">
    <property type="entry name" value="Tim44-like_dom"/>
</dbReference>
<dbReference type="GO" id="GO:0005739">
    <property type="term" value="C:mitochondrion"/>
    <property type="evidence" value="ECO:0007669"/>
    <property type="project" value="UniProtKB-SubCell"/>
</dbReference>
<comment type="similarity">
    <text evidence="6">Belongs to the mitochondrion-specific ribosomal protein mL45 family.</text>
</comment>
<dbReference type="Gene3D" id="3.10.450.240">
    <property type="match status" value="1"/>
</dbReference>
<evidence type="ECO:0000256" key="1">
    <source>
        <dbReference type="ARBA" id="ARBA00004173"/>
    </source>
</evidence>
<evidence type="ECO:0000256" key="9">
    <source>
        <dbReference type="SAM" id="Phobius"/>
    </source>
</evidence>
<dbReference type="Pfam" id="PF04280">
    <property type="entry name" value="Tim44"/>
    <property type="match status" value="1"/>
</dbReference>
<feature type="transmembrane region" description="Helical" evidence="9">
    <location>
        <begin position="6"/>
        <end position="24"/>
    </location>
</feature>
<feature type="domain" description="Tim44-like" evidence="10">
    <location>
        <begin position="46"/>
        <end position="199"/>
    </location>
</feature>
<dbReference type="GO" id="GO:0005840">
    <property type="term" value="C:ribosome"/>
    <property type="evidence" value="ECO:0007669"/>
    <property type="project" value="UniProtKB-KW"/>
</dbReference>
<evidence type="ECO:0000256" key="6">
    <source>
        <dbReference type="ARBA" id="ARBA00038073"/>
    </source>
</evidence>
<dbReference type="AlphaFoldDB" id="A0A381YVY8"/>
<evidence type="ECO:0000259" key="10">
    <source>
        <dbReference type="SMART" id="SM00978"/>
    </source>
</evidence>
<dbReference type="PANTHER" id="PTHR28554">
    <property type="entry name" value="39S RIBOSOMAL PROTEIN L45, MITOCHONDRIAL"/>
    <property type="match status" value="1"/>
</dbReference>
<evidence type="ECO:0000256" key="5">
    <source>
        <dbReference type="ARBA" id="ARBA00023274"/>
    </source>
</evidence>
<accession>A0A381YVY8</accession>
<dbReference type="NCBIfam" id="NF033779">
    <property type="entry name" value="Tim44_TimA_adap"/>
    <property type="match status" value="1"/>
</dbReference>
<dbReference type="EMBL" id="UINC01019108">
    <property type="protein sequence ID" value="SVA80753.1"/>
    <property type="molecule type" value="Genomic_DNA"/>
</dbReference>
<keyword evidence="9" id="KW-1133">Transmembrane helix</keyword>
<dbReference type="InterPro" id="IPR032710">
    <property type="entry name" value="NTF2-like_dom_sf"/>
</dbReference>
<evidence type="ECO:0000313" key="11">
    <source>
        <dbReference type="EMBL" id="SVA80753.1"/>
    </source>
</evidence>
<keyword evidence="3" id="KW-0689">Ribosomal protein</keyword>
<name>A0A381YVY8_9ZZZZ</name>
<gene>
    <name evidence="11" type="ORF">METZ01_LOCUS133607</name>
</gene>
<keyword evidence="9" id="KW-0472">Membrane</keyword>
<dbReference type="SUPFAM" id="SSF54427">
    <property type="entry name" value="NTF2-like"/>
    <property type="match status" value="1"/>
</dbReference>
<comment type="subcellular location">
    <subcellularLocation>
        <location evidence="1">Mitochondrion</location>
    </subcellularLocation>
</comment>
<dbReference type="SMART" id="SM00978">
    <property type="entry name" value="Tim44"/>
    <property type="match status" value="1"/>
</dbReference>
<proteinExistence type="inferred from homology"/>
<dbReference type="InterPro" id="IPR051975">
    <property type="entry name" value="mtLSU_mL45"/>
</dbReference>
<keyword evidence="9" id="KW-0812">Transmembrane</keyword>